<organism evidence="9 10">
    <name type="scientific">Gluconacetobacter azotocaptans</name>
    <dbReference type="NCBI Taxonomy" id="142834"/>
    <lineage>
        <taxon>Bacteria</taxon>
        <taxon>Pseudomonadati</taxon>
        <taxon>Pseudomonadota</taxon>
        <taxon>Alphaproteobacteria</taxon>
        <taxon>Acetobacterales</taxon>
        <taxon>Acetobacteraceae</taxon>
        <taxon>Gluconacetobacter</taxon>
    </lineage>
</organism>
<keyword evidence="2 6" id="KW-0819">tRNA processing</keyword>
<dbReference type="AlphaFoldDB" id="A0A7W4JSI5"/>
<dbReference type="SUPFAM" id="SSF52402">
    <property type="entry name" value="Adenine nucleotide alpha hydrolases-like"/>
    <property type="match status" value="1"/>
</dbReference>
<accession>A0A7W4JSI5</accession>
<dbReference type="InterPro" id="IPR012094">
    <property type="entry name" value="tRNA_Ile_lys_synt"/>
</dbReference>
<dbReference type="Gene3D" id="3.40.50.620">
    <property type="entry name" value="HUPs"/>
    <property type="match status" value="1"/>
</dbReference>
<dbReference type="PANTHER" id="PTHR43033">
    <property type="entry name" value="TRNA(ILE)-LYSIDINE SYNTHASE-RELATED"/>
    <property type="match status" value="1"/>
</dbReference>
<comment type="domain">
    <text evidence="6">The N-terminal region contains the highly conserved SGGXDS motif, predicted to be a P-loop motif involved in ATP binding.</text>
</comment>
<keyword evidence="6" id="KW-0963">Cytoplasm</keyword>
<dbReference type="CDD" id="cd01992">
    <property type="entry name" value="TilS_N"/>
    <property type="match status" value="1"/>
</dbReference>
<sequence length="443" mass="46479">MARLGPWVPDRTPGGPDMPPVGIAVSGGADSLCLAFLAARWRRAVRALVVDHRLRAESAHEALLTLDRLRDLGIPADLLVLEGLRRGPGLADRARRARYAALTRACRQAGIIDLLLGHHADDQAETILIRRRAASGPDGLAGMAWISSTADLRLVRPLLGFGKERLRATLRHAGLAWIEDPSNADVRAERARVRGALAGDPERAELARRSAARAGRARMVADHGQAVALAARTEYAPGGWVALPADLLCPRALASVLRMVSGGDYPPSRRAVDALAAAPRAATLGGACLLPAGPALRRAGLAWLVVREEAAMDAAVPARAGACWDGRFVLWAPPGLVLDGVTFGAAGPVARWAPPGWRSRWPARAWRTLPALHRDGRVVAVPLAGICHAPDLADVRIALLPGALAAESGLFGDLPPDGPGDGPGVGPGGEFALAVQERPDMGV</sequence>
<feature type="binding site" evidence="6">
    <location>
        <begin position="26"/>
        <end position="31"/>
    </location>
    <ligand>
        <name>ATP</name>
        <dbReference type="ChEBI" id="CHEBI:30616"/>
    </ligand>
</feature>
<dbReference type="EC" id="6.3.4.19" evidence="6"/>
<evidence type="ECO:0000256" key="5">
    <source>
        <dbReference type="ARBA" id="ARBA00048539"/>
    </source>
</evidence>
<comment type="function">
    <text evidence="6">Ligates lysine onto the cytidine present at position 34 of the AUA codon-specific tRNA(Ile) that contains the anticodon CAU, in an ATP-dependent manner. Cytidine is converted to lysidine, thus changing the amino acid specificity of the tRNA from methionine to isoleucine.</text>
</comment>
<evidence type="ECO:0000259" key="8">
    <source>
        <dbReference type="Pfam" id="PF01171"/>
    </source>
</evidence>
<dbReference type="InterPro" id="IPR011063">
    <property type="entry name" value="TilS/TtcA_N"/>
</dbReference>
<dbReference type="NCBIfam" id="TIGR02432">
    <property type="entry name" value="lysidine_TilS_N"/>
    <property type="match status" value="1"/>
</dbReference>
<dbReference type="InterPro" id="IPR014729">
    <property type="entry name" value="Rossmann-like_a/b/a_fold"/>
</dbReference>
<reference evidence="9 10" key="1">
    <citation type="submission" date="2020-04" db="EMBL/GenBank/DDBJ databases">
        <title>Description of novel Gluconacetobacter.</title>
        <authorList>
            <person name="Sombolestani A."/>
        </authorList>
    </citation>
    <scope>NUCLEOTIDE SEQUENCE [LARGE SCALE GENOMIC DNA]</scope>
    <source>
        <strain evidence="9 10">LMG 21311</strain>
    </source>
</reference>
<comment type="subcellular location">
    <subcellularLocation>
        <location evidence="6">Cytoplasm</location>
    </subcellularLocation>
</comment>
<dbReference type="Proteomes" id="UP000555756">
    <property type="component" value="Unassembled WGS sequence"/>
</dbReference>
<comment type="similarity">
    <text evidence="6">Belongs to the tRNA(Ile)-lysidine synthase family.</text>
</comment>
<feature type="domain" description="tRNA(Ile)-lysidine/2-thiocytidine synthase N-terminal" evidence="8">
    <location>
        <begin position="22"/>
        <end position="194"/>
    </location>
</feature>
<evidence type="ECO:0000256" key="3">
    <source>
        <dbReference type="ARBA" id="ARBA00022741"/>
    </source>
</evidence>
<keyword evidence="10" id="KW-1185">Reference proteome</keyword>
<dbReference type="HAMAP" id="MF_01161">
    <property type="entry name" value="tRNA_Ile_lys_synt"/>
    <property type="match status" value="1"/>
</dbReference>
<evidence type="ECO:0000256" key="1">
    <source>
        <dbReference type="ARBA" id="ARBA00022598"/>
    </source>
</evidence>
<proteinExistence type="inferred from homology"/>
<dbReference type="GO" id="GO:0006400">
    <property type="term" value="P:tRNA modification"/>
    <property type="evidence" value="ECO:0007669"/>
    <property type="project" value="UniProtKB-UniRule"/>
</dbReference>
<dbReference type="InterPro" id="IPR012795">
    <property type="entry name" value="tRNA_Ile_lys_synt_N"/>
</dbReference>
<evidence type="ECO:0000313" key="10">
    <source>
        <dbReference type="Proteomes" id="UP000555756"/>
    </source>
</evidence>
<evidence type="ECO:0000256" key="7">
    <source>
        <dbReference type="SAM" id="MobiDB-lite"/>
    </source>
</evidence>
<evidence type="ECO:0000256" key="4">
    <source>
        <dbReference type="ARBA" id="ARBA00022840"/>
    </source>
</evidence>
<feature type="region of interest" description="Disordered" evidence="7">
    <location>
        <begin position="1"/>
        <end position="20"/>
    </location>
</feature>
<keyword evidence="4 6" id="KW-0067">ATP-binding</keyword>
<comment type="catalytic activity">
    <reaction evidence="5 6">
        <text>cytidine(34) in tRNA(Ile2) + L-lysine + ATP = lysidine(34) in tRNA(Ile2) + AMP + diphosphate + H(+)</text>
        <dbReference type="Rhea" id="RHEA:43744"/>
        <dbReference type="Rhea" id="RHEA-COMP:10625"/>
        <dbReference type="Rhea" id="RHEA-COMP:10670"/>
        <dbReference type="ChEBI" id="CHEBI:15378"/>
        <dbReference type="ChEBI" id="CHEBI:30616"/>
        <dbReference type="ChEBI" id="CHEBI:32551"/>
        <dbReference type="ChEBI" id="CHEBI:33019"/>
        <dbReference type="ChEBI" id="CHEBI:82748"/>
        <dbReference type="ChEBI" id="CHEBI:83665"/>
        <dbReference type="ChEBI" id="CHEBI:456215"/>
        <dbReference type="EC" id="6.3.4.19"/>
    </reaction>
</comment>
<evidence type="ECO:0000256" key="6">
    <source>
        <dbReference type="HAMAP-Rule" id="MF_01161"/>
    </source>
</evidence>
<dbReference type="EMBL" id="JABEQF010000005">
    <property type="protein sequence ID" value="MBB2190131.1"/>
    <property type="molecule type" value="Genomic_DNA"/>
</dbReference>
<name>A0A7W4JSI5_9PROT</name>
<evidence type="ECO:0000313" key="9">
    <source>
        <dbReference type="EMBL" id="MBB2190131.1"/>
    </source>
</evidence>
<dbReference type="GO" id="GO:0032267">
    <property type="term" value="F:tRNA(Ile)-lysidine synthase activity"/>
    <property type="evidence" value="ECO:0007669"/>
    <property type="project" value="UniProtKB-EC"/>
</dbReference>
<gene>
    <name evidence="6 9" type="primary">tilS</name>
    <name evidence="9" type="ORF">HLH34_09130</name>
</gene>
<keyword evidence="3 6" id="KW-0547">Nucleotide-binding</keyword>
<protein>
    <recommendedName>
        <fullName evidence="6">tRNA(Ile)-lysidine synthase</fullName>
        <ecNumber evidence="6">6.3.4.19</ecNumber>
    </recommendedName>
    <alternativeName>
        <fullName evidence="6">tRNA(Ile)-2-lysyl-cytidine synthase</fullName>
    </alternativeName>
    <alternativeName>
        <fullName evidence="6">tRNA(Ile)-lysidine synthetase</fullName>
    </alternativeName>
</protein>
<evidence type="ECO:0000256" key="2">
    <source>
        <dbReference type="ARBA" id="ARBA00022694"/>
    </source>
</evidence>
<dbReference type="GO" id="GO:0005524">
    <property type="term" value="F:ATP binding"/>
    <property type="evidence" value="ECO:0007669"/>
    <property type="project" value="UniProtKB-UniRule"/>
</dbReference>
<dbReference type="PANTHER" id="PTHR43033:SF5">
    <property type="entry name" value="TRNA(ILE)-LYSIDINE SYNTHETASE"/>
    <property type="match status" value="1"/>
</dbReference>
<dbReference type="GO" id="GO:0005737">
    <property type="term" value="C:cytoplasm"/>
    <property type="evidence" value="ECO:0007669"/>
    <property type="project" value="UniProtKB-SubCell"/>
</dbReference>
<keyword evidence="1 6" id="KW-0436">Ligase</keyword>
<comment type="caution">
    <text evidence="9">The sequence shown here is derived from an EMBL/GenBank/DDBJ whole genome shotgun (WGS) entry which is preliminary data.</text>
</comment>
<dbReference type="Pfam" id="PF01171">
    <property type="entry name" value="ATP_bind_3"/>
    <property type="match status" value="1"/>
</dbReference>